<organism evidence="1 2">
    <name type="scientific">Mycobacterium marseillense</name>
    <dbReference type="NCBI Taxonomy" id="701042"/>
    <lineage>
        <taxon>Bacteria</taxon>
        <taxon>Bacillati</taxon>
        <taxon>Actinomycetota</taxon>
        <taxon>Actinomycetes</taxon>
        <taxon>Mycobacteriales</taxon>
        <taxon>Mycobacteriaceae</taxon>
        <taxon>Mycobacterium</taxon>
        <taxon>Mycobacterium avium complex (MAC)</taxon>
    </lineage>
</organism>
<protein>
    <submittedName>
        <fullName evidence="1">Uncharacterized protein</fullName>
    </submittedName>
</protein>
<name>A0ABN6A0L9_9MYCO</name>
<dbReference type="EMBL" id="AP022584">
    <property type="protein sequence ID" value="BBY13376.1"/>
    <property type="molecule type" value="Genomic_DNA"/>
</dbReference>
<dbReference type="RefSeq" id="WP_232067493.1">
    <property type="nucleotide sequence ID" value="NZ_AP022584.1"/>
</dbReference>
<dbReference type="Proteomes" id="UP000466831">
    <property type="component" value="Chromosome"/>
</dbReference>
<gene>
    <name evidence="1" type="ORF">MMARJ_41160</name>
</gene>
<evidence type="ECO:0000313" key="2">
    <source>
        <dbReference type="Proteomes" id="UP000466831"/>
    </source>
</evidence>
<keyword evidence="2" id="KW-1185">Reference proteome</keyword>
<proteinExistence type="predicted"/>
<accession>A0ABN6A0L9</accession>
<reference evidence="1 2" key="1">
    <citation type="journal article" date="2019" name="Emerg. Microbes Infect.">
        <title>Comprehensive subspecies identification of 175 nontuberculous mycobacteria species based on 7547 genomic profiles.</title>
        <authorList>
            <person name="Matsumoto Y."/>
            <person name="Kinjo T."/>
            <person name="Motooka D."/>
            <person name="Nabeya D."/>
            <person name="Jung N."/>
            <person name="Uechi K."/>
            <person name="Horii T."/>
            <person name="Iida T."/>
            <person name="Fujita J."/>
            <person name="Nakamura S."/>
        </authorList>
    </citation>
    <scope>NUCLEOTIDE SEQUENCE [LARGE SCALE GENOMIC DNA]</scope>
    <source>
        <strain evidence="1 2">JCM 17324</strain>
    </source>
</reference>
<sequence length="138" mass="14886">MGEPFIGSEAVAAGVASHSQLRRNYTRVFPDVYVSEGTELTHAMRSRAAWLWSRRRGVLAGFSAASLLGSNWVDATRPVDIIHDNRHAPSGLKTWGDKLEGDEFVWIDGVAVTTPARTALDLACWYPTTTAVAAVGSG</sequence>
<evidence type="ECO:0000313" key="1">
    <source>
        <dbReference type="EMBL" id="BBY13376.1"/>
    </source>
</evidence>